<keyword evidence="3" id="KW-1185">Reference proteome</keyword>
<accession>A0A0C9TT35</accession>
<evidence type="ECO:0000313" key="3">
    <source>
        <dbReference type="Proteomes" id="UP000053647"/>
    </source>
</evidence>
<evidence type="ECO:0000313" key="2">
    <source>
        <dbReference type="EMBL" id="KIJ10391.1"/>
    </source>
</evidence>
<dbReference type="EMBL" id="KN819407">
    <property type="protein sequence ID" value="KIJ10391.1"/>
    <property type="molecule type" value="Genomic_DNA"/>
</dbReference>
<evidence type="ECO:0000256" key="1">
    <source>
        <dbReference type="SAM" id="MobiDB-lite"/>
    </source>
</evidence>
<reference evidence="2 3" key="1">
    <citation type="submission" date="2014-06" db="EMBL/GenBank/DDBJ databases">
        <authorList>
            <consortium name="DOE Joint Genome Institute"/>
            <person name="Kuo A."/>
            <person name="Kohler A."/>
            <person name="Nagy L.G."/>
            <person name="Floudas D."/>
            <person name="Copeland A."/>
            <person name="Barry K.W."/>
            <person name="Cichocki N."/>
            <person name="Veneault-Fourrey C."/>
            <person name="LaButti K."/>
            <person name="Lindquist E.A."/>
            <person name="Lipzen A."/>
            <person name="Lundell T."/>
            <person name="Morin E."/>
            <person name="Murat C."/>
            <person name="Sun H."/>
            <person name="Tunlid A."/>
            <person name="Henrissat B."/>
            <person name="Grigoriev I.V."/>
            <person name="Hibbett D.S."/>
            <person name="Martin F."/>
            <person name="Nordberg H.P."/>
            <person name="Cantor M.N."/>
            <person name="Hua S.X."/>
        </authorList>
    </citation>
    <scope>NUCLEOTIDE SEQUENCE [LARGE SCALE GENOMIC DNA]</scope>
    <source>
        <strain evidence="2 3">ATCC 200175</strain>
    </source>
</reference>
<dbReference type="AlphaFoldDB" id="A0A0C9TT35"/>
<feature type="region of interest" description="Disordered" evidence="1">
    <location>
        <begin position="40"/>
        <end position="124"/>
    </location>
</feature>
<feature type="region of interest" description="Disordered" evidence="1">
    <location>
        <begin position="137"/>
        <end position="170"/>
    </location>
</feature>
<dbReference type="Proteomes" id="UP000053647">
    <property type="component" value="Unassembled WGS sequence"/>
</dbReference>
<gene>
    <name evidence="2" type="ORF">PAXINDRAFT_157644</name>
</gene>
<dbReference type="HOGENOM" id="CLU_035442_0_0_1"/>
<name>A0A0C9TT35_PAXIN</name>
<proteinExistence type="predicted"/>
<feature type="region of interest" description="Disordered" evidence="1">
    <location>
        <begin position="225"/>
        <end position="246"/>
    </location>
</feature>
<dbReference type="OrthoDB" id="2689266at2759"/>
<feature type="region of interest" description="Disordered" evidence="1">
    <location>
        <begin position="1"/>
        <end position="25"/>
    </location>
</feature>
<organism evidence="2 3">
    <name type="scientific">Paxillus involutus ATCC 200175</name>
    <dbReference type="NCBI Taxonomy" id="664439"/>
    <lineage>
        <taxon>Eukaryota</taxon>
        <taxon>Fungi</taxon>
        <taxon>Dikarya</taxon>
        <taxon>Basidiomycota</taxon>
        <taxon>Agaricomycotina</taxon>
        <taxon>Agaricomycetes</taxon>
        <taxon>Agaricomycetidae</taxon>
        <taxon>Boletales</taxon>
        <taxon>Paxilineae</taxon>
        <taxon>Paxillaceae</taxon>
        <taxon>Paxillus</taxon>
    </lineage>
</organism>
<feature type="compositionally biased region" description="Basic and acidic residues" evidence="1">
    <location>
        <begin position="71"/>
        <end position="101"/>
    </location>
</feature>
<sequence>MWGEDLSHGVGAGVRPTPDTHPGIQFWNKADYTRWKETPAASAGVRGKLPYLEDTNGNPIDDATEIQKPALPEKRPGARNKACDEQHHQDSPSTSERDVDVGPHYPEAGPSTNIPTLSPEPDDAAMQCEIGDRSLATNTDDAATQPDATQSPADDAATSMTGSDDRPSTTIIATCQDNTATSERKVTDGNPLSALSLAQAGMVIPPLPPTPDKEAINPKQKVMVTKMPRGGKGGKAQPDTKTKMRPGTAQNGCNLCIYHWWKQVKKGNAWDFEEYYMRTLTPEQRAGYDKEATELAANYYVRRWLGMYYG</sequence>
<reference evidence="3" key="2">
    <citation type="submission" date="2015-01" db="EMBL/GenBank/DDBJ databases">
        <title>Evolutionary Origins and Diversification of the Mycorrhizal Mutualists.</title>
        <authorList>
            <consortium name="DOE Joint Genome Institute"/>
            <consortium name="Mycorrhizal Genomics Consortium"/>
            <person name="Kohler A."/>
            <person name="Kuo A."/>
            <person name="Nagy L.G."/>
            <person name="Floudas D."/>
            <person name="Copeland A."/>
            <person name="Barry K.W."/>
            <person name="Cichocki N."/>
            <person name="Veneault-Fourrey C."/>
            <person name="LaButti K."/>
            <person name="Lindquist E.A."/>
            <person name="Lipzen A."/>
            <person name="Lundell T."/>
            <person name="Morin E."/>
            <person name="Murat C."/>
            <person name="Riley R."/>
            <person name="Ohm R."/>
            <person name="Sun H."/>
            <person name="Tunlid A."/>
            <person name="Henrissat B."/>
            <person name="Grigoriev I.V."/>
            <person name="Hibbett D.S."/>
            <person name="Martin F."/>
        </authorList>
    </citation>
    <scope>NUCLEOTIDE SEQUENCE [LARGE SCALE GENOMIC DNA]</scope>
    <source>
        <strain evidence="3">ATCC 200175</strain>
    </source>
</reference>
<protein>
    <submittedName>
        <fullName evidence="2">Uncharacterized protein</fullName>
    </submittedName>
</protein>